<keyword evidence="2" id="KW-0378">Hydrolase</keyword>
<evidence type="ECO:0000256" key="3">
    <source>
        <dbReference type="ARBA" id="ARBA00038412"/>
    </source>
</evidence>
<dbReference type="STRING" id="1219080.VEZ01S_20_00990"/>
<proteinExistence type="inferred from homology"/>
<organism evidence="6 7">
    <name type="scientific">Vibrio ezurae NBRC 102218</name>
    <dbReference type="NCBI Taxonomy" id="1219080"/>
    <lineage>
        <taxon>Bacteria</taxon>
        <taxon>Pseudomonadati</taxon>
        <taxon>Pseudomonadota</taxon>
        <taxon>Gammaproteobacteria</taxon>
        <taxon>Vibrionales</taxon>
        <taxon>Vibrionaceae</taxon>
        <taxon>Vibrio</taxon>
    </lineage>
</organism>
<dbReference type="GO" id="GO:0004519">
    <property type="term" value="F:endonuclease activity"/>
    <property type="evidence" value="ECO:0007669"/>
    <property type="project" value="InterPro"/>
</dbReference>
<evidence type="ECO:0000256" key="4">
    <source>
        <dbReference type="ARBA" id="ARBA00040194"/>
    </source>
</evidence>
<comment type="caution">
    <text evidence="6">The sequence shown here is derived from an EMBL/GenBank/DDBJ whole genome shotgun (WGS) entry which is preliminary data.</text>
</comment>
<dbReference type="CDD" id="cd00085">
    <property type="entry name" value="HNHc"/>
    <property type="match status" value="1"/>
</dbReference>
<comment type="similarity">
    <text evidence="3">Belongs to the HNH nuclease family.</text>
</comment>
<dbReference type="PANTHER" id="PTHR41286">
    <property type="entry name" value="HNH NUCLEASE YAJD-RELATED"/>
    <property type="match status" value="1"/>
</dbReference>
<evidence type="ECO:0000256" key="2">
    <source>
        <dbReference type="ARBA" id="ARBA00022801"/>
    </source>
</evidence>
<dbReference type="GO" id="GO:0008270">
    <property type="term" value="F:zinc ion binding"/>
    <property type="evidence" value="ECO:0007669"/>
    <property type="project" value="InterPro"/>
</dbReference>
<keyword evidence="1" id="KW-0540">Nuclease</keyword>
<evidence type="ECO:0000313" key="7">
    <source>
        <dbReference type="Proteomes" id="UP000016562"/>
    </source>
</evidence>
<keyword evidence="7" id="KW-1185">Reference proteome</keyword>
<dbReference type="GO" id="GO:0016787">
    <property type="term" value="F:hydrolase activity"/>
    <property type="evidence" value="ECO:0007669"/>
    <property type="project" value="UniProtKB-KW"/>
</dbReference>
<dbReference type="InterPro" id="IPR002711">
    <property type="entry name" value="HNH"/>
</dbReference>
<gene>
    <name evidence="6" type="ORF">VEZ01S_20_00990</name>
</gene>
<feature type="domain" description="HNH nuclease" evidence="5">
    <location>
        <begin position="20"/>
        <end position="75"/>
    </location>
</feature>
<dbReference type="AlphaFoldDB" id="U3AIV9"/>
<dbReference type="OrthoDB" id="9796565at2"/>
<evidence type="ECO:0000259" key="5">
    <source>
        <dbReference type="SMART" id="SM00507"/>
    </source>
</evidence>
<name>U3AIV9_9VIBR</name>
<accession>U3AIV9</accession>
<dbReference type="GO" id="GO:0003676">
    <property type="term" value="F:nucleic acid binding"/>
    <property type="evidence" value="ECO:0007669"/>
    <property type="project" value="InterPro"/>
</dbReference>
<evidence type="ECO:0000313" key="6">
    <source>
        <dbReference type="EMBL" id="GAD79826.1"/>
    </source>
</evidence>
<dbReference type="eggNOG" id="COG1403">
    <property type="taxonomic scope" value="Bacteria"/>
</dbReference>
<dbReference type="Proteomes" id="UP000016562">
    <property type="component" value="Unassembled WGS sequence"/>
</dbReference>
<reference evidence="6 7" key="1">
    <citation type="submission" date="2013-09" db="EMBL/GenBank/DDBJ databases">
        <title>Whole genome shotgun sequence of Vibrio ezurae NBRC 102218.</title>
        <authorList>
            <person name="Yoshida I."/>
            <person name="Hosoyama A."/>
            <person name="Numata M."/>
            <person name="Hashimoto M."/>
            <person name="Hosoyama Y."/>
            <person name="Tsuchikane K."/>
            <person name="Noguchi M."/>
            <person name="Hirakata S."/>
            <person name="Ichikawa N."/>
            <person name="Ohji S."/>
            <person name="Yamazoe A."/>
            <person name="Fujita N."/>
        </authorList>
    </citation>
    <scope>NUCLEOTIDE SEQUENCE [LARGE SCALE GENOMIC DNA]</scope>
    <source>
        <strain evidence="6 7">NBRC 102218</strain>
    </source>
</reference>
<dbReference type="EMBL" id="BATM01000020">
    <property type="protein sequence ID" value="GAD79826.1"/>
    <property type="molecule type" value="Genomic_DNA"/>
</dbReference>
<dbReference type="PANTHER" id="PTHR41286:SF1">
    <property type="entry name" value="HNH NUCLEASE YAJD-RELATED"/>
    <property type="match status" value="1"/>
</dbReference>
<dbReference type="NCBIfam" id="NF008448">
    <property type="entry name" value="PRK11295.1"/>
    <property type="match status" value="1"/>
</dbReference>
<dbReference type="Pfam" id="PF01844">
    <property type="entry name" value="HNH"/>
    <property type="match status" value="1"/>
</dbReference>
<sequence>MSSSDFTGSSAAYARKESGYRDKALKLYPWVCGNCAREFVYSNLRELTVHHKDHDHTNNPEDGSNWELLCLYCHDHEHSKYTDHERYGVDPVARADEHQVATHNPFADLAKMMKK</sequence>
<dbReference type="SMART" id="SM00507">
    <property type="entry name" value="HNHc"/>
    <property type="match status" value="1"/>
</dbReference>
<dbReference type="GO" id="GO:0005829">
    <property type="term" value="C:cytosol"/>
    <property type="evidence" value="ECO:0007669"/>
    <property type="project" value="TreeGrafter"/>
</dbReference>
<evidence type="ECO:0000256" key="1">
    <source>
        <dbReference type="ARBA" id="ARBA00022722"/>
    </source>
</evidence>
<protein>
    <recommendedName>
        <fullName evidence="4">Putative HNH nuclease YajD</fullName>
    </recommendedName>
</protein>
<dbReference type="InterPro" id="IPR003615">
    <property type="entry name" value="HNH_nuc"/>
</dbReference>
<dbReference type="RefSeq" id="WP_021713534.1">
    <property type="nucleotide sequence ID" value="NZ_BATM01000020.1"/>
</dbReference>